<sequence length="186" mass="20092">MSATPSRTNSFIPRREALQRLALLVGATLSLPVQAALRGEPINTTAVRFSADQQMLITDLADVIIPTTDTPGAKAAGVGEFIEYVLGHCSAASQQEAFQLGLNQTEQLSQSAFGKSFSALTRPQQTEIVTQLTRQQKPFFLSLRELTIVGYFTSETGATKALDYVSIPGRFQGDIPMKAGQKAWAV</sequence>
<dbReference type="EMBL" id="OCNH01000003">
    <property type="protein sequence ID" value="SOD92483.1"/>
    <property type="molecule type" value="Genomic_DNA"/>
</dbReference>
<organism evidence="1 2">
    <name type="scientific">Spirosoma fluviale</name>
    <dbReference type="NCBI Taxonomy" id="1597977"/>
    <lineage>
        <taxon>Bacteria</taxon>
        <taxon>Pseudomonadati</taxon>
        <taxon>Bacteroidota</taxon>
        <taxon>Cytophagia</taxon>
        <taxon>Cytophagales</taxon>
        <taxon>Cytophagaceae</taxon>
        <taxon>Spirosoma</taxon>
    </lineage>
</organism>
<dbReference type="InterPro" id="IPR027056">
    <property type="entry name" value="Gluconate_2DH_su3"/>
</dbReference>
<reference evidence="2" key="1">
    <citation type="submission" date="2017-09" db="EMBL/GenBank/DDBJ databases">
        <authorList>
            <person name="Varghese N."/>
            <person name="Submissions S."/>
        </authorList>
    </citation>
    <scope>NUCLEOTIDE SEQUENCE [LARGE SCALE GENOMIC DNA]</scope>
    <source>
        <strain evidence="2">DSM 29961</strain>
    </source>
</reference>
<evidence type="ECO:0000313" key="1">
    <source>
        <dbReference type="EMBL" id="SOD92483.1"/>
    </source>
</evidence>
<keyword evidence="2" id="KW-1185">Reference proteome</keyword>
<gene>
    <name evidence="1" type="ORF">SAMN06269250_4001</name>
</gene>
<proteinExistence type="predicted"/>
<dbReference type="Pfam" id="PF13618">
    <property type="entry name" value="Gluconate_2-dh3"/>
    <property type="match status" value="1"/>
</dbReference>
<dbReference type="Proteomes" id="UP000219452">
    <property type="component" value="Unassembled WGS sequence"/>
</dbReference>
<dbReference type="RefSeq" id="WP_097127722.1">
    <property type="nucleotide sequence ID" value="NZ_OCNH01000003.1"/>
</dbReference>
<evidence type="ECO:0000313" key="2">
    <source>
        <dbReference type="Proteomes" id="UP000219452"/>
    </source>
</evidence>
<dbReference type="AlphaFoldDB" id="A0A286GAD6"/>
<dbReference type="OrthoDB" id="6385145at2"/>
<accession>A0A286GAD6</accession>
<name>A0A286GAD6_9BACT</name>
<protein>
    <submittedName>
        <fullName evidence="1">Gluconate 2-dehydrogenase subunit 3</fullName>
    </submittedName>
</protein>